<dbReference type="EMBL" id="CM042010">
    <property type="protein sequence ID" value="KAI3778890.1"/>
    <property type="molecule type" value="Genomic_DNA"/>
</dbReference>
<reference evidence="2" key="1">
    <citation type="journal article" date="2022" name="Mol. Ecol. Resour.">
        <title>The genomes of chicory, endive, great burdock and yacon provide insights into Asteraceae palaeo-polyploidization history and plant inulin production.</title>
        <authorList>
            <person name="Fan W."/>
            <person name="Wang S."/>
            <person name="Wang H."/>
            <person name="Wang A."/>
            <person name="Jiang F."/>
            <person name="Liu H."/>
            <person name="Zhao H."/>
            <person name="Xu D."/>
            <person name="Zhang Y."/>
        </authorList>
    </citation>
    <scope>NUCLEOTIDE SEQUENCE [LARGE SCALE GENOMIC DNA]</scope>
    <source>
        <strain evidence="2">cv. Punajuju</strain>
    </source>
</reference>
<evidence type="ECO:0000313" key="1">
    <source>
        <dbReference type="EMBL" id="KAI3778890.1"/>
    </source>
</evidence>
<reference evidence="1 2" key="2">
    <citation type="journal article" date="2022" name="Mol. Ecol. Resour.">
        <title>The genomes of chicory, endive, great burdock and yacon provide insights into Asteraceae paleo-polyploidization history and plant inulin production.</title>
        <authorList>
            <person name="Fan W."/>
            <person name="Wang S."/>
            <person name="Wang H."/>
            <person name="Wang A."/>
            <person name="Jiang F."/>
            <person name="Liu H."/>
            <person name="Zhao H."/>
            <person name="Xu D."/>
            <person name="Zhang Y."/>
        </authorList>
    </citation>
    <scope>NUCLEOTIDE SEQUENCE [LARGE SCALE GENOMIC DNA]</scope>
    <source>
        <strain evidence="2">cv. Punajuju</strain>
        <tissue evidence="1">Leaves</tissue>
    </source>
</reference>
<gene>
    <name evidence="1" type="ORF">L2E82_08279</name>
</gene>
<proteinExistence type="predicted"/>
<protein>
    <submittedName>
        <fullName evidence="1">Uncharacterized protein</fullName>
    </submittedName>
</protein>
<organism evidence="1 2">
    <name type="scientific">Cichorium intybus</name>
    <name type="common">Chicory</name>
    <dbReference type="NCBI Taxonomy" id="13427"/>
    <lineage>
        <taxon>Eukaryota</taxon>
        <taxon>Viridiplantae</taxon>
        <taxon>Streptophyta</taxon>
        <taxon>Embryophyta</taxon>
        <taxon>Tracheophyta</taxon>
        <taxon>Spermatophyta</taxon>
        <taxon>Magnoliopsida</taxon>
        <taxon>eudicotyledons</taxon>
        <taxon>Gunneridae</taxon>
        <taxon>Pentapetalae</taxon>
        <taxon>asterids</taxon>
        <taxon>campanulids</taxon>
        <taxon>Asterales</taxon>
        <taxon>Asteraceae</taxon>
        <taxon>Cichorioideae</taxon>
        <taxon>Cichorieae</taxon>
        <taxon>Cichoriinae</taxon>
        <taxon>Cichorium</taxon>
    </lineage>
</organism>
<dbReference type="Proteomes" id="UP001055811">
    <property type="component" value="Linkage Group LG02"/>
</dbReference>
<keyword evidence="2" id="KW-1185">Reference proteome</keyword>
<evidence type="ECO:0000313" key="2">
    <source>
        <dbReference type="Proteomes" id="UP001055811"/>
    </source>
</evidence>
<name>A0ACB9G659_CICIN</name>
<comment type="caution">
    <text evidence="1">The sequence shown here is derived from an EMBL/GenBank/DDBJ whole genome shotgun (WGS) entry which is preliminary data.</text>
</comment>
<sequence length="404" mass="45486">MDHVCISRDDDYLIIDPNKEASPVIPNSSHQEEPPLFLGFPSPFFDDIGTLPTLTNNHTNQHHQSSLNKSFNITAPTPSESRLLKKKSVGKKDRHSKIHTAQGLRDRRMRLSLHIARKFFDLQDLLGFDKASETIEWLFCKSNKAIKEVADNFDPKNSNQSMSDETDRMDWLFTECEVGLRTEIKVSNNNPGNLKEVEINNKESRKRIQNNTSSRETRDQARARARERTRERLMIKELEKSKFLFGGNPNDEISTLGLGYMVSPDNQNLDDLGYTSSASELVQRQSSSPTLAFSSTHHLLRELQLANINIDIFKNYSGSIVGAPGYCTTLMNHNPPAGWLNSSYGSLGIPEAFDADNSITDCCNYATVPSTAPLTGDMYEQNPSSFFMPATTNFLHYQSPNQGK</sequence>
<accession>A0ACB9G659</accession>